<dbReference type="Proteomes" id="UP000297918">
    <property type="component" value="Unassembled WGS sequence"/>
</dbReference>
<dbReference type="SUPFAM" id="SSF46785">
    <property type="entry name" value="Winged helix' DNA-binding domain"/>
    <property type="match status" value="1"/>
</dbReference>
<proteinExistence type="predicted"/>
<dbReference type="InterPro" id="IPR011991">
    <property type="entry name" value="ArsR-like_HTH"/>
</dbReference>
<feature type="domain" description="HTH arsR-type" evidence="2">
    <location>
        <begin position="4"/>
        <end position="100"/>
    </location>
</feature>
<dbReference type="InterPro" id="IPR036390">
    <property type="entry name" value="WH_DNA-bd_sf"/>
</dbReference>
<keyword evidence="1" id="KW-0175">Coiled coil</keyword>
<dbReference type="Pfam" id="PF12840">
    <property type="entry name" value="HTH_20"/>
    <property type="match status" value="1"/>
</dbReference>
<keyword evidence="6" id="KW-1185">Reference proteome</keyword>
<feature type="coiled-coil region" evidence="1">
    <location>
        <begin position="96"/>
        <end position="123"/>
    </location>
</feature>
<reference evidence="4" key="1">
    <citation type="submission" date="2018-10" db="EMBL/GenBank/DDBJ databases">
        <authorList>
            <person name="Vincent A.T."/>
            <person name="Schiettekatte O."/>
            <person name="Bourhy P."/>
            <person name="Veyrier F.J."/>
            <person name="Picardeau M."/>
        </authorList>
    </citation>
    <scope>NUCLEOTIDE SEQUENCE</scope>
    <source>
        <strain evidence="4">201800281</strain>
    </source>
</reference>
<name>A0A4R9IJ51_9LEPT</name>
<evidence type="ECO:0000313" key="6">
    <source>
        <dbReference type="Proteomes" id="UP000297918"/>
    </source>
</evidence>
<dbReference type="InterPro" id="IPR001845">
    <property type="entry name" value="HTH_ArsR_DNA-bd_dom"/>
</dbReference>
<dbReference type="Gene3D" id="1.10.10.10">
    <property type="entry name" value="Winged helix-like DNA-binding domain superfamily/Winged helix DNA-binding domain"/>
    <property type="match status" value="1"/>
</dbReference>
<dbReference type="PANTHER" id="PTHR38600:SF2">
    <property type="entry name" value="SLL0088 PROTEIN"/>
    <property type="match status" value="1"/>
</dbReference>
<dbReference type="RefSeq" id="WP_135748591.1">
    <property type="nucleotide sequence ID" value="NZ_RQFL01000031.1"/>
</dbReference>
<comment type="caution">
    <text evidence="3">The sequence shown here is derived from an EMBL/GenBank/DDBJ whole genome shotgun (WGS) entry which is preliminary data.</text>
</comment>
<dbReference type="OrthoDB" id="9799175at2"/>
<dbReference type="EMBL" id="RQFL01000031">
    <property type="protein sequence ID" value="TGK89161.1"/>
    <property type="molecule type" value="Genomic_DNA"/>
</dbReference>
<dbReference type="AlphaFoldDB" id="A0A4R9IJ51"/>
<evidence type="ECO:0000313" key="4">
    <source>
        <dbReference type="EMBL" id="TGK89161.1"/>
    </source>
</evidence>
<organism evidence="3 5">
    <name type="scientific">Leptospira bourretii</name>
    <dbReference type="NCBI Taxonomy" id="2484962"/>
    <lineage>
        <taxon>Bacteria</taxon>
        <taxon>Pseudomonadati</taxon>
        <taxon>Spirochaetota</taxon>
        <taxon>Spirochaetia</taxon>
        <taxon>Leptospirales</taxon>
        <taxon>Leptospiraceae</taxon>
        <taxon>Leptospira</taxon>
    </lineage>
</organism>
<evidence type="ECO:0000259" key="2">
    <source>
        <dbReference type="PROSITE" id="PS50987"/>
    </source>
</evidence>
<dbReference type="PANTHER" id="PTHR38600">
    <property type="entry name" value="TRANSCRIPTIONAL REGULATORY PROTEIN"/>
    <property type="match status" value="1"/>
</dbReference>
<dbReference type="EMBL" id="RQFM01000010">
    <property type="protein sequence ID" value="TGK88515.1"/>
    <property type="molecule type" value="Genomic_DNA"/>
</dbReference>
<dbReference type="SMART" id="SM00418">
    <property type="entry name" value="HTH_ARSR"/>
    <property type="match status" value="1"/>
</dbReference>
<evidence type="ECO:0000313" key="3">
    <source>
        <dbReference type="EMBL" id="TGK88515.1"/>
    </source>
</evidence>
<accession>A0A4R9IJ51</accession>
<dbReference type="Proteomes" id="UP000297394">
    <property type="component" value="Unassembled WGS sequence"/>
</dbReference>
<dbReference type="InterPro" id="IPR036388">
    <property type="entry name" value="WH-like_DNA-bd_sf"/>
</dbReference>
<dbReference type="GO" id="GO:0003700">
    <property type="term" value="F:DNA-binding transcription factor activity"/>
    <property type="evidence" value="ECO:0007669"/>
    <property type="project" value="InterPro"/>
</dbReference>
<sequence>MVELKKKEQILDRVFAALADHSRRQMLARLRKGSLSISELAEPFSMSFAGVAKHIEVLTEAQLIRKVRAPEDGRSFRLELQNQTLSEATEWITYHQEFWTNKLARLEAFIEEKENESKGIKNRKKN</sequence>
<dbReference type="PROSITE" id="PS50987">
    <property type="entry name" value="HTH_ARSR_2"/>
    <property type="match status" value="1"/>
</dbReference>
<evidence type="ECO:0000256" key="1">
    <source>
        <dbReference type="SAM" id="Coils"/>
    </source>
</evidence>
<protein>
    <submittedName>
        <fullName evidence="3">ArsR family transcriptional regulator</fullName>
    </submittedName>
</protein>
<reference evidence="3 5" key="2">
    <citation type="journal article" date="2019" name="PLoS Negl. Trop. Dis.">
        <title>Revisiting the worldwide diversity of Leptospira species in the environment.</title>
        <authorList>
            <person name="Vincent A.T."/>
            <person name="Schiettekatte O."/>
            <person name="Bourhy P."/>
            <person name="Veyrier F.J."/>
            <person name="Picardeau M."/>
        </authorList>
    </citation>
    <scope>NUCLEOTIDE SEQUENCE [LARGE SCALE GENOMIC DNA]</scope>
    <source>
        <strain evidence="3 5">201800280</strain>
        <strain evidence="4">201800281</strain>
    </source>
</reference>
<gene>
    <name evidence="3" type="ORF">EHQ23_06710</name>
    <name evidence="4" type="ORF">EHQ26_19235</name>
</gene>
<evidence type="ECO:0000313" key="5">
    <source>
        <dbReference type="Proteomes" id="UP000297394"/>
    </source>
</evidence>
<dbReference type="CDD" id="cd00090">
    <property type="entry name" value="HTH_ARSR"/>
    <property type="match status" value="1"/>
</dbReference>